<dbReference type="EMBL" id="LT906439">
    <property type="protein sequence ID" value="SNU87479.1"/>
    <property type="molecule type" value="Genomic_DNA"/>
</dbReference>
<evidence type="ECO:0000313" key="6">
    <source>
        <dbReference type="Proteomes" id="UP000215185"/>
    </source>
</evidence>
<feature type="region of interest" description="Disordered" evidence="2">
    <location>
        <begin position="1"/>
        <end position="62"/>
    </location>
</feature>
<dbReference type="SMART" id="SM00740">
    <property type="entry name" value="PASTA"/>
    <property type="match status" value="3"/>
</dbReference>
<evidence type="ECO:0000256" key="2">
    <source>
        <dbReference type="SAM" id="MobiDB-lite"/>
    </source>
</evidence>
<dbReference type="Gene3D" id="3.30.10.20">
    <property type="match status" value="2"/>
</dbReference>
<evidence type="ECO:0000313" key="5">
    <source>
        <dbReference type="EMBL" id="SNU87479.1"/>
    </source>
</evidence>
<keyword evidence="5" id="KW-0418">Kinase</keyword>
<sequence>MSNDFLSKFSGKNYDDLLEKDKAHSEAPPLPKKEGLAKAGHAPLHPTKQDSPPVKMEQNVHEELLAEGSFPDVAEKDHDLYQKETSYTSTHRQSRPTRAARRYETDDEYEVDPTYKDRQQKKRRYVITGSILALLAVIFLIYKVTHIKLPDFVGQTISEARAWGVKNNIDFQMEQAFSTKQDINQIVSQDKKANKQIRKGSTVKLVVSKGADPEETLKLPNFSNLSASDAEKWIKENKAENLTLKKEFNETVAANRFIRLDITSPGVTEKDYKRGDKANLYYSRGKEKLEKNIEVPDFANKPKSEVETWAKRNEVKVTYTEQASESIAAGNVISQSVTTGEKVAKKDQMEVFVSVGKGVSVPDFATLSPEAAGTVPGLTVTVQYRFDPNIRYGILLSQSIEAGKQLAEKENKNILVIYSQGAPYLKDIRGKNASELAKYFFEEYQSRGAEITYETYWVDSSQPRGTVVEQSEFETIVPMTYHVYIGISNGVWAGAATINPPVDSVTPEGGSASLAGVTD</sequence>
<keyword evidence="3" id="KW-0472">Membrane</keyword>
<organism evidence="5 6">
    <name type="scientific">Streptococcus merionis</name>
    <dbReference type="NCBI Taxonomy" id="400065"/>
    <lineage>
        <taxon>Bacteria</taxon>
        <taxon>Bacillati</taxon>
        <taxon>Bacillota</taxon>
        <taxon>Bacilli</taxon>
        <taxon>Lactobacillales</taxon>
        <taxon>Streptococcaceae</taxon>
        <taxon>Streptococcus</taxon>
    </lineage>
</organism>
<name>A0A239SQE1_9STRE</name>
<feature type="domain" description="PASTA" evidence="4">
    <location>
        <begin position="285"/>
        <end position="355"/>
    </location>
</feature>
<dbReference type="RefSeq" id="WP_018372563.1">
    <property type="nucleotide sequence ID" value="NZ_LT906439.1"/>
</dbReference>
<keyword evidence="5" id="KW-0808">Transferase</keyword>
<dbReference type="EC" id="2.7.11.1" evidence="5"/>
<gene>
    <name evidence="5" type="primary">prkC_2</name>
    <name evidence="5" type="ORF">SAMEA4412692_00665</name>
</gene>
<dbReference type="OrthoDB" id="1641593at2"/>
<feature type="domain" description="PASTA" evidence="4">
    <location>
        <begin position="143"/>
        <end position="209"/>
    </location>
</feature>
<feature type="region of interest" description="Disordered" evidence="2">
    <location>
        <begin position="82"/>
        <end position="115"/>
    </location>
</feature>
<dbReference type="eggNOG" id="COG2815">
    <property type="taxonomic scope" value="Bacteria"/>
</dbReference>
<evidence type="ECO:0000256" key="3">
    <source>
        <dbReference type="SAM" id="Phobius"/>
    </source>
</evidence>
<feature type="compositionally biased region" description="Basic and acidic residues" evidence="2">
    <location>
        <begin position="13"/>
        <end position="36"/>
    </location>
</feature>
<dbReference type="GO" id="GO:0004674">
    <property type="term" value="F:protein serine/threonine kinase activity"/>
    <property type="evidence" value="ECO:0007669"/>
    <property type="project" value="UniProtKB-KW"/>
</dbReference>
<dbReference type="CDD" id="cd06577">
    <property type="entry name" value="PASTA_pknB"/>
    <property type="match status" value="2"/>
</dbReference>
<protein>
    <submittedName>
        <fullName evidence="5">Serine/threonine protein kinase</fullName>
        <ecNumber evidence="5">2.7.11.1</ecNumber>
    </submittedName>
</protein>
<dbReference type="AlphaFoldDB" id="A0A239SQE1"/>
<keyword evidence="6" id="KW-1185">Reference proteome</keyword>
<evidence type="ECO:0000259" key="4">
    <source>
        <dbReference type="PROSITE" id="PS51178"/>
    </source>
</evidence>
<dbReference type="SUPFAM" id="SSF54184">
    <property type="entry name" value="Penicillin-binding protein 2x (pbp-2x), c-terminal domain"/>
    <property type="match status" value="1"/>
</dbReference>
<dbReference type="KEGG" id="smen:SAMEA4412692_0665"/>
<keyword evidence="3" id="KW-1133">Transmembrane helix</keyword>
<accession>A0A239SQE1</accession>
<evidence type="ECO:0000256" key="1">
    <source>
        <dbReference type="ARBA" id="ARBA00004162"/>
    </source>
</evidence>
<dbReference type="PROSITE" id="PS51178">
    <property type="entry name" value="PASTA"/>
    <property type="match status" value="2"/>
</dbReference>
<dbReference type="GO" id="GO:0005886">
    <property type="term" value="C:plasma membrane"/>
    <property type="evidence" value="ECO:0007669"/>
    <property type="project" value="UniProtKB-SubCell"/>
</dbReference>
<reference evidence="5 6" key="1">
    <citation type="submission" date="2017-06" db="EMBL/GenBank/DDBJ databases">
        <authorList>
            <consortium name="Pathogen Informatics"/>
        </authorList>
    </citation>
    <scope>NUCLEOTIDE SEQUENCE [LARGE SCALE GENOMIC DNA]</scope>
    <source>
        <strain evidence="5 6">NCTC13788</strain>
    </source>
</reference>
<dbReference type="InterPro" id="IPR005543">
    <property type="entry name" value="PASTA_dom"/>
</dbReference>
<comment type="subcellular location">
    <subcellularLocation>
        <location evidence="1">Cell membrane</location>
        <topology evidence="1">Single-pass membrane protein</topology>
    </subcellularLocation>
</comment>
<proteinExistence type="predicted"/>
<keyword evidence="5" id="KW-0723">Serine/threonine-protein kinase</keyword>
<feature type="transmembrane region" description="Helical" evidence="3">
    <location>
        <begin position="125"/>
        <end position="142"/>
    </location>
</feature>
<dbReference type="Proteomes" id="UP000215185">
    <property type="component" value="Chromosome 1"/>
</dbReference>
<keyword evidence="3" id="KW-0812">Transmembrane</keyword>
<dbReference type="Pfam" id="PF03793">
    <property type="entry name" value="PASTA"/>
    <property type="match status" value="2"/>
</dbReference>
<dbReference type="STRING" id="1123308.GCA_000380085_00010"/>